<reference evidence="4 5" key="1">
    <citation type="journal article" date="2020" name="Mol. Biol. Evol.">
        <title>Distinct Expression and Methylation Patterns for Genes with Different Fates following a Single Whole-Genome Duplication in Flowering Plants.</title>
        <authorList>
            <person name="Shi T."/>
            <person name="Rahmani R.S."/>
            <person name="Gugger P.F."/>
            <person name="Wang M."/>
            <person name="Li H."/>
            <person name="Zhang Y."/>
            <person name="Li Z."/>
            <person name="Wang Q."/>
            <person name="Van de Peer Y."/>
            <person name="Marchal K."/>
            <person name="Chen J."/>
        </authorList>
    </citation>
    <scope>NUCLEOTIDE SEQUENCE [LARGE SCALE GENOMIC DNA]</scope>
    <source>
        <tissue evidence="4">Leaf</tissue>
    </source>
</reference>
<dbReference type="SUPFAM" id="SSF56112">
    <property type="entry name" value="Protein kinase-like (PK-like)"/>
    <property type="match status" value="1"/>
</dbReference>
<dbReference type="InterPro" id="IPR008271">
    <property type="entry name" value="Ser/Thr_kinase_AS"/>
</dbReference>
<sequence>MTQIHFFQSAPMFSSYAELESTTGGFSPASFLGKGSHGSVYIAVHGKLVVARIRFALQTTKAVETLHSSNPPVIHRDIKSSNVLVDRNWNARLGNFGFTPPAGTLGYLDPGYVLPENLSTKSDVFSFGILLLEIISSRNAIDVNYSPPSVVDWALPLTKQFEFSLLFDPRIGPPGDSTWIAAGGSCMQPKSTGPVDTRKMGSSSYQVALVRRKSSLALSMPHAMRLLNKSRLLQTEGLVRGGERRLVFQLVKNPQFRGLGHLGVSRLVVRVQKGSQKKILDKKRSVQVSIGNLKYS</sequence>
<comment type="caution">
    <text evidence="4">The sequence shown here is derived from an EMBL/GenBank/DDBJ whole genome shotgun (WGS) entry which is preliminary data.</text>
</comment>
<proteinExistence type="predicted"/>
<evidence type="ECO:0000256" key="1">
    <source>
        <dbReference type="ARBA" id="ARBA00022741"/>
    </source>
</evidence>
<dbReference type="SMART" id="SM00220">
    <property type="entry name" value="S_TKc"/>
    <property type="match status" value="1"/>
</dbReference>
<dbReference type="Proteomes" id="UP000607653">
    <property type="component" value="Unassembled WGS sequence"/>
</dbReference>
<keyword evidence="2" id="KW-0067">ATP-binding</keyword>
<dbReference type="Gene3D" id="1.10.510.10">
    <property type="entry name" value="Transferase(Phosphotransferase) domain 1"/>
    <property type="match status" value="1"/>
</dbReference>
<dbReference type="PROSITE" id="PS50011">
    <property type="entry name" value="PROTEIN_KINASE_DOM"/>
    <property type="match status" value="1"/>
</dbReference>
<protein>
    <recommendedName>
        <fullName evidence="3">Protein kinase domain-containing protein</fullName>
    </recommendedName>
</protein>
<evidence type="ECO:0000313" key="4">
    <source>
        <dbReference type="EMBL" id="DAD36332.1"/>
    </source>
</evidence>
<evidence type="ECO:0000259" key="3">
    <source>
        <dbReference type="PROSITE" id="PS50011"/>
    </source>
</evidence>
<keyword evidence="5" id="KW-1185">Reference proteome</keyword>
<keyword evidence="1" id="KW-0547">Nucleotide-binding</keyword>
<name>A0A822YUI1_NELNU</name>
<dbReference type="AlphaFoldDB" id="A0A822YUI1"/>
<dbReference type="InterPro" id="IPR011009">
    <property type="entry name" value="Kinase-like_dom_sf"/>
</dbReference>
<accession>A0A822YUI1</accession>
<feature type="domain" description="Protein kinase" evidence="3">
    <location>
        <begin position="1"/>
        <end position="256"/>
    </location>
</feature>
<dbReference type="Pfam" id="PF00069">
    <property type="entry name" value="Pkinase"/>
    <property type="match status" value="1"/>
</dbReference>
<dbReference type="PANTHER" id="PTHR27001:SF213">
    <property type="entry name" value="PROTEIN KINASE DOMAIN-CONTAINING PROTEIN"/>
    <property type="match status" value="1"/>
</dbReference>
<dbReference type="GO" id="GO:0004672">
    <property type="term" value="F:protein kinase activity"/>
    <property type="evidence" value="ECO:0007669"/>
    <property type="project" value="InterPro"/>
</dbReference>
<evidence type="ECO:0000313" key="5">
    <source>
        <dbReference type="Proteomes" id="UP000607653"/>
    </source>
</evidence>
<dbReference type="InterPro" id="IPR000719">
    <property type="entry name" value="Prot_kinase_dom"/>
</dbReference>
<gene>
    <name evidence="4" type="ORF">HUJ06_006973</name>
</gene>
<dbReference type="PANTHER" id="PTHR27001">
    <property type="entry name" value="OS01G0253100 PROTEIN"/>
    <property type="match status" value="1"/>
</dbReference>
<organism evidence="4 5">
    <name type="scientific">Nelumbo nucifera</name>
    <name type="common">Sacred lotus</name>
    <dbReference type="NCBI Taxonomy" id="4432"/>
    <lineage>
        <taxon>Eukaryota</taxon>
        <taxon>Viridiplantae</taxon>
        <taxon>Streptophyta</taxon>
        <taxon>Embryophyta</taxon>
        <taxon>Tracheophyta</taxon>
        <taxon>Spermatophyta</taxon>
        <taxon>Magnoliopsida</taxon>
        <taxon>Proteales</taxon>
        <taxon>Nelumbonaceae</taxon>
        <taxon>Nelumbo</taxon>
    </lineage>
</organism>
<dbReference type="EMBL" id="DUZY01000004">
    <property type="protein sequence ID" value="DAD36332.1"/>
    <property type="molecule type" value="Genomic_DNA"/>
</dbReference>
<dbReference type="PROSITE" id="PS00108">
    <property type="entry name" value="PROTEIN_KINASE_ST"/>
    <property type="match status" value="1"/>
</dbReference>
<dbReference type="GO" id="GO:0005524">
    <property type="term" value="F:ATP binding"/>
    <property type="evidence" value="ECO:0007669"/>
    <property type="project" value="UniProtKB-KW"/>
</dbReference>
<evidence type="ECO:0000256" key="2">
    <source>
        <dbReference type="ARBA" id="ARBA00022840"/>
    </source>
</evidence>